<evidence type="ECO:0000256" key="3">
    <source>
        <dbReference type="ARBA" id="ARBA00022448"/>
    </source>
</evidence>
<proteinExistence type="inferred from homology"/>
<comment type="subcellular location">
    <subcellularLocation>
        <location evidence="1">Cell envelope</location>
    </subcellularLocation>
</comment>
<evidence type="ECO:0000259" key="5">
    <source>
        <dbReference type="PROSITE" id="PS50983"/>
    </source>
</evidence>
<dbReference type="GO" id="GO:1901678">
    <property type="term" value="P:iron coordination entity transport"/>
    <property type="evidence" value="ECO:0007669"/>
    <property type="project" value="UniProtKB-ARBA"/>
</dbReference>
<name>A0A1Q5Q1G5_9ACTO</name>
<evidence type="ECO:0000313" key="6">
    <source>
        <dbReference type="EMBL" id="OKL53681.1"/>
    </source>
</evidence>
<keyword evidence="3" id="KW-0813">Transport</keyword>
<dbReference type="InterPro" id="IPR051313">
    <property type="entry name" value="Bact_iron-sidero_bind"/>
</dbReference>
<keyword evidence="4" id="KW-0732">Signal</keyword>
<reference evidence="7" key="1">
    <citation type="submission" date="2016-12" db="EMBL/GenBank/DDBJ databases">
        <authorList>
            <person name="Meng X."/>
        </authorList>
    </citation>
    <scope>NUCLEOTIDE SEQUENCE [LARGE SCALE GENOMIC DNA]</scope>
    <source>
        <strain evidence="7">DSM 19116</strain>
    </source>
</reference>
<evidence type="ECO:0000313" key="7">
    <source>
        <dbReference type="Proteomes" id="UP000185628"/>
    </source>
</evidence>
<dbReference type="GO" id="GO:0030288">
    <property type="term" value="C:outer membrane-bounded periplasmic space"/>
    <property type="evidence" value="ECO:0007669"/>
    <property type="project" value="TreeGrafter"/>
</dbReference>
<dbReference type="PANTHER" id="PTHR30532">
    <property type="entry name" value="IRON III DICITRATE-BINDING PERIPLASMIC PROTEIN"/>
    <property type="match status" value="1"/>
</dbReference>
<comment type="caution">
    <text evidence="6">The sequence shown here is derived from an EMBL/GenBank/DDBJ whole genome shotgun (WGS) entry which is preliminary data.</text>
</comment>
<organism evidence="6 7">
    <name type="scientific">Bowdeniella nasicola</name>
    <dbReference type="NCBI Taxonomy" id="208480"/>
    <lineage>
        <taxon>Bacteria</taxon>
        <taxon>Bacillati</taxon>
        <taxon>Actinomycetota</taxon>
        <taxon>Actinomycetes</taxon>
        <taxon>Actinomycetales</taxon>
        <taxon>Actinomycetaceae</taxon>
        <taxon>Bowdeniella</taxon>
    </lineage>
</organism>
<dbReference type="InterPro" id="IPR002491">
    <property type="entry name" value="ABC_transptr_periplasmic_BD"/>
</dbReference>
<gene>
    <name evidence="6" type="ORF">BSZ39_08080</name>
</gene>
<dbReference type="PANTHER" id="PTHR30532:SF24">
    <property type="entry name" value="FERRIC ENTEROBACTIN-BINDING PERIPLASMIC PROTEIN FEPB"/>
    <property type="match status" value="1"/>
</dbReference>
<dbReference type="AlphaFoldDB" id="A0A1Q5Q1G5"/>
<feature type="domain" description="Fe/B12 periplasmic-binding" evidence="5">
    <location>
        <begin position="1"/>
        <end position="220"/>
    </location>
</feature>
<dbReference type="Pfam" id="PF01497">
    <property type="entry name" value="Peripla_BP_2"/>
    <property type="match status" value="1"/>
</dbReference>
<dbReference type="RefSeq" id="WP_073716846.1">
    <property type="nucleotide sequence ID" value="NZ_MQVR01000045.1"/>
</dbReference>
<sequence>MSFNVEQVAAARPDVILATAAFTLDQALYEQLSDIAPVVTYEKQLYAATSEDSTRRVARALGEEEAADALIDKADAAIAALRKELPNLDGGTFLYGQARDGVVVMLVEEANVTARFMHRLGLVPLPAVAELGGTGSVPGAIDVSFEQARLFDDAGVLFMTYQSDALRKAFEKNPIVSAQPIMKSRYVPVDLKTATALQDPNVVAVPWLLDQLRPGLKLIPAS</sequence>
<evidence type="ECO:0000256" key="1">
    <source>
        <dbReference type="ARBA" id="ARBA00004196"/>
    </source>
</evidence>
<dbReference type="EMBL" id="MQVR01000045">
    <property type="protein sequence ID" value="OKL53681.1"/>
    <property type="molecule type" value="Genomic_DNA"/>
</dbReference>
<dbReference type="PROSITE" id="PS50983">
    <property type="entry name" value="FE_B12_PBP"/>
    <property type="match status" value="1"/>
</dbReference>
<dbReference type="Gene3D" id="3.40.50.1980">
    <property type="entry name" value="Nitrogenase molybdenum iron protein domain"/>
    <property type="match status" value="2"/>
</dbReference>
<dbReference type="Proteomes" id="UP000185628">
    <property type="component" value="Unassembled WGS sequence"/>
</dbReference>
<dbReference type="OrthoDB" id="1846031at2"/>
<evidence type="ECO:0000256" key="2">
    <source>
        <dbReference type="ARBA" id="ARBA00008814"/>
    </source>
</evidence>
<dbReference type="SUPFAM" id="SSF53807">
    <property type="entry name" value="Helical backbone' metal receptor"/>
    <property type="match status" value="1"/>
</dbReference>
<accession>A0A1Q5Q1G5</accession>
<evidence type="ECO:0000256" key="4">
    <source>
        <dbReference type="ARBA" id="ARBA00022729"/>
    </source>
</evidence>
<comment type="similarity">
    <text evidence="2">Belongs to the bacterial solute-binding protein 8 family.</text>
</comment>
<keyword evidence="7" id="KW-1185">Reference proteome</keyword>
<protein>
    <recommendedName>
        <fullName evidence="5">Fe/B12 periplasmic-binding domain-containing protein</fullName>
    </recommendedName>
</protein>